<organism evidence="7 8">
    <name type="scientific">Candidatus Woykebacteria bacterium RBG_13_40_7b</name>
    <dbReference type="NCBI Taxonomy" id="1802594"/>
    <lineage>
        <taxon>Bacteria</taxon>
        <taxon>Candidatus Woykeibacteriota</taxon>
    </lineage>
</organism>
<reference evidence="7 8" key="1">
    <citation type="journal article" date="2016" name="Nat. Commun.">
        <title>Thousands of microbial genomes shed light on interconnected biogeochemical processes in an aquifer system.</title>
        <authorList>
            <person name="Anantharaman K."/>
            <person name="Brown C.T."/>
            <person name="Hug L.A."/>
            <person name="Sharon I."/>
            <person name="Castelle C.J."/>
            <person name="Probst A.J."/>
            <person name="Thomas B.C."/>
            <person name="Singh A."/>
            <person name="Wilkins M.J."/>
            <person name="Karaoz U."/>
            <person name="Brodie E.L."/>
            <person name="Williams K.H."/>
            <person name="Hubbard S.S."/>
            <person name="Banfield J.F."/>
        </authorList>
    </citation>
    <scope>NUCLEOTIDE SEQUENCE [LARGE SCALE GENOMIC DNA]</scope>
</reference>
<comment type="similarity">
    <text evidence="1 4">Belongs to the prokaryotic/mitochondrial release factor family.</text>
</comment>
<dbReference type="Pfam" id="PF03462">
    <property type="entry name" value="PCRF"/>
    <property type="match status" value="1"/>
</dbReference>
<dbReference type="InterPro" id="IPR045853">
    <property type="entry name" value="Pep_chain_release_fac_I_sf"/>
</dbReference>
<evidence type="ECO:0000256" key="5">
    <source>
        <dbReference type="NCBIfam" id="TIGR00020"/>
    </source>
</evidence>
<keyword evidence="4" id="KW-0963">Cytoplasm</keyword>
<dbReference type="GO" id="GO:0005737">
    <property type="term" value="C:cytoplasm"/>
    <property type="evidence" value="ECO:0007669"/>
    <property type="project" value="UniProtKB-SubCell"/>
</dbReference>
<dbReference type="Gene3D" id="3.30.70.1660">
    <property type="match status" value="1"/>
</dbReference>
<dbReference type="PANTHER" id="PTHR43116">
    <property type="entry name" value="PEPTIDE CHAIN RELEASE FACTOR 2"/>
    <property type="match status" value="1"/>
</dbReference>
<comment type="function">
    <text evidence="4">Peptide chain release factor 2 directs the termination of translation in response to the peptide chain termination codons UGA and UAA.</text>
</comment>
<comment type="subcellular location">
    <subcellularLocation>
        <location evidence="4">Cytoplasm</location>
    </subcellularLocation>
</comment>
<keyword evidence="2 4" id="KW-0488">Methylation</keyword>
<evidence type="ECO:0000256" key="3">
    <source>
        <dbReference type="ARBA" id="ARBA00022917"/>
    </source>
</evidence>
<dbReference type="GO" id="GO:0016149">
    <property type="term" value="F:translation release factor activity, codon specific"/>
    <property type="evidence" value="ECO:0007669"/>
    <property type="project" value="UniProtKB-UniRule"/>
</dbReference>
<dbReference type="SUPFAM" id="SSF75620">
    <property type="entry name" value="Release factor"/>
    <property type="match status" value="1"/>
</dbReference>
<comment type="PTM">
    <text evidence="4">Methylated by PrmC. Methylation increases the termination efficiency of RF2.</text>
</comment>
<dbReference type="PANTHER" id="PTHR43116:SF3">
    <property type="entry name" value="CLASS I PEPTIDE CHAIN RELEASE FACTOR"/>
    <property type="match status" value="1"/>
</dbReference>
<dbReference type="SMART" id="SM00937">
    <property type="entry name" value="PCRF"/>
    <property type="match status" value="1"/>
</dbReference>
<evidence type="ECO:0000256" key="2">
    <source>
        <dbReference type="ARBA" id="ARBA00022481"/>
    </source>
</evidence>
<protein>
    <recommendedName>
        <fullName evidence="4 5">Peptide chain release factor 2</fullName>
        <shortName evidence="4">RF-2</shortName>
    </recommendedName>
</protein>
<dbReference type="InterPro" id="IPR000352">
    <property type="entry name" value="Pep_chain_release_fac_I"/>
</dbReference>
<gene>
    <name evidence="4" type="primary">prfB</name>
    <name evidence="7" type="ORF">A2Y57_02050</name>
</gene>
<evidence type="ECO:0000313" key="8">
    <source>
        <dbReference type="Proteomes" id="UP000177103"/>
    </source>
</evidence>
<sequence length="372" mass="42016">MDELKEKLDDLTQRLASLTQKLNMDSLPKKLRELEAETLKTGFWDKDSAKGTMQEISTLKKRVEDFDKLSGRLKASLEILDLSTKKQLVSGAQDDSTMEMREDLEKEAGEIEKELEKLELELFLTGIHDSSSAIISIHAGAGGTEAMDWVSMLLRMYLRFTEIKSWRTEILDQSPGEEAGLKSVTFSAEGTNAYGLLKKESGVHRLVRLSPFNADSLRETSFALVEVLPLIEDETKIDIKDADLKIETFRSSGPGGQNVQKVETAVRVKHLPTGITVTCQSERSQHQNKENALKILLGKLYQLREKEEQKQEKSLKGKYVTPGWGNQIRSYVLHPYKMVKDLRTGVETSDAEAVLDGDLDRFIEAEIRQIQR</sequence>
<dbReference type="InterPro" id="IPR005139">
    <property type="entry name" value="PCRF"/>
</dbReference>
<name>A0A1G1WAF9_9BACT</name>
<comment type="caution">
    <text evidence="7">The sequence shown here is derived from an EMBL/GenBank/DDBJ whole genome shotgun (WGS) entry which is preliminary data.</text>
</comment>
<evidence type="ECO:0000313" key="7">
    <source>
        <dbReference type="EMBL" id="OGY24604.1"/>
    </source>
</evidence>
<dbReference type="NCBIfam" id="TIGR00020">
    <property type="entry name" value="prfB"/>
    <property type="match status" value="1"/>
</dbReference>
<dbReference type="Gene3D" id="1.20.58.410">
    <property type="entry name" value="Release factor"/>
    <property type="match status" value="1"/>
</dbReference>
<evidence type="ECO:0000256" key="1">
    <source>
        <dbReference type="ARBA" id="ARBA00010835"/>
    </source>
</evidence>
<dbReference type="AlphaFoldDB" id="A0A1G1WAF9"/>
<dbReference type="EMBL" id="MHCQ01000020">
    <property type="protein sequence ID" value="OGY24604.1"/>
    <property type="molecule type" value="Genomic_DNA"/>
</dbReference>
<evidence type="ECO:0000256" key="4">
    <source>
        <dbReference type="HAMAP-Rule" id="MF_00094"/>
    </source>
</evidence>
<dbReference type="HAMAP" id="MF_00094">
    <property type="entry name" value="Rel_fac_2"/>
    <property type="match status" value="1"/>
</dbReference>
<dbReference type="Pfam" id="PF00472">
    <property type="entry name" value="RF-1"/>
    <property type="match status" value="1"/>
</dbReference>
<feature type="domain" description="Peptide chain release factor" evidence="6">
    <location>
        <begin position="90"/>
        <end position="200"/>
    </location>
</feature>
<feature type="modified residue" description="N5-methylglutamine" evidence="4">
    <location>
        <position position="257"/>
    </location>
</feature>
<evidence type="ECO:0000259" key="6">
    <source>
        <dbReference type="SMART" id="SM00937"/>
    </source>
</evidence>
<dbReference type="InterPro" id="IPR004374">
    <property type="entry name" value="PrfB"/>
</dbReference>
<keyword evidence="3 4" id="KW-0648">Protein biosynthesis</keyword>
<dbReference type="Gene3D" id="3.30.160.20">
    <property type="match status" value="1"/>
</dbReference>
<proteinExistence type="inferred from homology"/>
<dbReference type="Proteomes" id="UP000177103">
    <property type="component" value="Unassembled WGS sequence"/>
</dbReference>
<accession>A0A1G1WAF9</accession>
<dbReference type="FunFam" id="3.30.160.20:FF:000004">
    <property type="entry name" value="Peptide chain release factor 1"/>
    <property type="match status" value="1"/>
</dbReference>